<feature type="compositionally biased region" description="Basic and acidic residues" evidence="1">
    <location>
        <begin position="87"/>
        <end position="104"/>
    </location>
</feature>
<evidence type="ECO:0000313" key="3">
    <source>
        <dbReference type="Proteomes" id="UP000504607"/>
    </source>
</evidence>
<dbReference type="FunCoup" id="A0A6I9QKD3">
    <property type="interactions" value="798"/>
</dbReference>
<dbReference type="GeneID" id="105035775"/>
<dbReference type="AlphaFoldDB" id="A0A6I9QKD3"/>
<dbReference type="RefSeq" id="XP_010909773.1">
    <property type="nucleotide sequence ID" value="XM_010911471.3"/>
</dbReference>
<feature type="region of interest" description="Disordered" evidence="1">
    <location>
        <begin position="77"/>
        <end position="104"/>
    </location>
</feature>
<dbReference type="PANTHER" id="PTHR35127:SF1">
    <property type="entry name" value="GENOME ASSEMBLY, CHROMOSOME: A10"/>
    <property type="match status" value="1"/>
</dbReference>
<name>A0A6I9QKD3_ELAGV</name>
<dbReference type="InParanoid" id="A0A6I9QKD3"/>
<feature type="domain" description="DUF7804" evidence="2">
    <location>
        <begin position="105"/>
        <end position="192"/>
    </location>
</feature>
<accession>A0A6I9QKD3</accession>
<feature type="region of interest" description="Disordered" evidence="1">
    <location>
        <begin position="1"/>
        <end position="23"/>
    </location>
</feature>
<gene>
    <name evidence="4" type="primary">LOC105035775</name>
</gene>
<organism evidence="3 4">
    <name type="scientific">Elaeis guineensis var. tenera</name>
    <name type="common">Oil palm</name>
    <dbReference type="NCBI Taxonomy" id="51953"/>
    <lineage>
        <taxon>Eukaryota</taxon>
        <taxon>Viridiplantae</taxon>
        <taxon>Streptophyta</taxon>
        <taxon>Embryophyta</taxon>
        <taxon>Tracheophyta</taxon>
        <taxon>Spermatophyta</taxon>
        <taxon>Magnoliopsida</taxon>
        <taxon>Liliopsida</taxon>
        <taxon>Arecaceae</taxon>
        <taxon>Arecoideae</taxon>
        <taxon>Cocoseae</taxon>
        <taxon>Elaeidinae</taxon>
        <taxon>Elaeis</taxon>
    </lineage>
</organism>
<proteinExistence type="predicted"/>
<dbReference type="OrthoDB" id="2013011at2759"/>
<dbReference type="InterPro" id="IPR056706">
    <property type="entry name" value="DUF7804"/>
</dbReference>
<protein>
    <submittedName>
        <fullName evidence="4">Uncharacterized protein LOC105035775</fullName>
    </submittedName>
</protein>
<reference evidence="4" key="1">
    <citation type="submission" date="2025-08" db="UniProtKB">
        <authorList>
            <consortium name="RefSeq"/>
        </authorList>
    </citation>
    <scope>IDENTIFICATION</scope>
</reference>
<feature type="compositionally biased region" description="Polar residues" evidence="1">
    <location>
        <begin position="1"/>
        <end position="11"/>
    </location>
</feature>
<evidence type="ECO:0000259" key="2">
    <source>
        <dbReference type="Pfam" id="PF25089"/>
    </source>
</evidence>
<keyword evidence="3" id="KW-1185">Reference proteome</keyword>
<evidence type="ECO:0000256" key="1">
    <source>
        <dbReference type="SAM" id="MobiDB-lite"/>
    </source>
</evidence>
<sequence>MTALQLRSASVSVEVGGEENRRGSSSFFHALAGSKLKSFSSSVSFRRRPPYGRRRAQASVLTMALAAQAPAHPACPDPLSQGHHHAIIPEDDKKNKPKWEEKEPVSPEKLDQWIRDSIGEIVRNIEEAPFLVQIFSRGGGGGSGGAGREGGVILEREAASPESWPCMRKRWNKGSPKPEGFILVEKLAIEEEMGAASVSTPCGPRTWGLLVQGRGMDCALCYILNTTRVRSSMGFCTYFCLMKAKCFGEPAELQFRRAWLRSSR</sequence>
<dbReference type="PANTHER" id="PTHR35127">
    <property type="entry name" value="OS03G0736900 PROTEIN"/>
    <property type="match status" value="1"/>
</dbReference>
<dbReference type="Proteomes" id="UP000504607">
    <property type="component" value="Unplaced"/>
</dbReference>
<dbReference type="Pfam" id="PF25089">
    <property type="entry name" value="DUF7804"/>
    <property type="match status" value="1"/>
</dbReference>
<evidence type="ECO:0000313" key="4">
    <source>
        <dbReference type="RefSeq" id="XP_010909773.1"/>
    </source>
</evidence>
<dbReference type="KEGG" id="egu:105035775"/>